<gene>
    <name evidence="6" type="ORF">F503_03350</name>
</gene>
<dbReference type="PANTHER" id="PTHR13479">
    <property type="entry name" value="30S RIBOSOMAL PROTEIN S18"/>
    <property type="match status" value="1"/>
</dbReference>
<evidence type="ECO:0000256" key="5">
    <source>
        <dbReference type="SAM" id="MobiDB-lite"/>
    </source>
</evidence>
<dbReference type="eggNOG" id="KOG3162">
    <property type="taxonomic scope" value="Eukaryota"/>
</dbReference>
<dbReference type="GO" id="GO:0005763">
    <property type="term" value="C:mitochondrial small ribosomal subunit"/>
    <property type="evidence" value="ECO:0007669"/>
    <property type="project" value="TreeGrafter"/>
</dbReference>
<feature type="region of interest" description="Disordered" evidence="5">
    <location>
        <begin position="39"/>
        <end position="61"/>
    </location>
</feature>
<evidence type="ECO:0000313" key="7">
    <source>
        <dbReference type="Proteomes" id="UP000016923"/>
    </source>
</evidence>
<name>S3CKC6_OPHP1</name>
<protein>
    <recommendedName>
        <fullName evidence="4">Small ribosomal subunit protein bS18m</fullName>
    </recommendedName>
</protein>
<feature type="region of interest" description="Disordered" evidence="5">
    <location>
        <begin position="105"/>
        <end position="128"/>
    </location>
</feature>
<evidence type="ECO:0000256" key="4">
    <source>
        <dbReference type="ARBA" id="ARBA00035264"/>
    </source>
</evidence>
<evidence type="ECO:0000256" key="2">
    <source>
        <dbReference type="ARBA" id="ARBA00022980"/>
    </source>
</evidence>
<dbReference type="GO" id="GO:0070181">
    <property type="term" value="F:small ribosomal subunit rRNA binding"/>
    <property type="evidence" value="ECO:0007669"/>
    <property type="project" value="TreeGrafter"/>
</dbReference>
<keyword evidence="3" id="KW-0687">Ribonucleoprotein</keyword>
<dbReference type="FunFam" id="4.10.640.10:FF:000013">
    <property type="entry name" value="37S ribosomal protein S18"/>
    <property type="match status" value="1"/>
</dbReference>
<feature type="compositionally biased region" description="Low complexity" evidence="5">
    <location>
        <begin position="106"/>
        <end position="120"/>
    </location>
</feature>
<evidence type="ECO:0000256" key="1">
    <source>
        <dbReference type="ARBA" id="ARBA00005589"/>
    </source>
</evidence>
<dbReference type="HOGENOM" id="CLU_082177_0_1_1"/>
<dbReference type="InterPro" id="IPR036870">
    <property type="entry name" value="Ribosomal_bS18_sf"/>
</dbReference>
<sequence>MNGHNATEHQATTDKIVAALPKKLHLDERRRPLSVSIQHCTTPKHSNASENTKDTCGGRPSRCSDIVVNTITQRFAAVSLSTTARLSVPRYPTGSSGASVLGLDNSASSSAASSSQQPASFDSNARRSNESNAALSRVLFDSEVRRRMFEHREERNRSAIERMQERKVSDDYLKQMTRRWRVGEVYAPNDLSAREANAWKQARLINADVVDILGINPVEEYRNFSMISEYMTMMGQIRHGRETGLRPKNQRRMAKAIRRAIGLGIHPSVHKHPEILAQDMATASRGNTGGGQGRR</sequence>
<organism evidence="6 7">
    <name type="scientific">Ophiostoma piceae (strain UAMH 11346)</name>
    <name type="common">Sap stain fungus</name>
    <dbReference type="NCBI Taxonomy" id="1262450"/>
    <lineage>
        <taxon>Eukaryota</taxon>
        <taxon>Fungi</taxon>
        <taxon>Dikarya</taxon>
        <taxon>Ascomycota</taxon>
        <taxon>Pezizomycotina</taxon>
        <taxon>Sordariomycetes</taxon>
        <taxon>Sordariomycetidae</taxon>
        <taxon>Ophiostomatales</taxon>
        <taxon>Ophiostomataceae</taxon>
        <taxon>Ophiostoma</taxon>
    </lineage>
</organism>
<dbReference type="SUPFAM" id="SSF46911">
    <property type="entry name" value="Ribosomal protein S18"/>
    <property type="match status" value="1"/>
</dbReference>
<dbReference type="InterPro" id="IPR001648">
    <property type="entry name" value="Ribosomal_bS18"/>
</dbReference>
<dbReference type="PANTHER" id="PTHR13479:SF40">
    <property type="entry name" value="SMALL RIBOSOMAL SUBUNIT PROTEIN BS18M"/>
    <property type="match status" value="1"/>
</dbReference>
<evidence type="ECO:0000256" key="3">
    <source>
        <dbReference type="ARBA" id="ARBA00023274"/>
    </source>
</evidence>
<reference evidence="6 7" key="1">
    <citation type="journal article" date="2013" name="BMC Genomics">
        <title>The genome and transcriptome of the pine saprophyte Ophiostoma piceae, and a comparison with the bark beetle-associated pine pathogen Grosmannia clavigera.</title>
        <authorList>
            <person name="Haridas S."/>
            <person name="Wang Y."/>
            <person name="Lim L."/>
            <person name="Massoumi Alamouti S."/>
            <person name="Jackman S."/>
            <person name="Docking R."/>
            <person name="Robertson G."/>
            <person name="Birol I."/>
            <person name="Bohlmann J."/>
            <person name="Breuil C."/>
        </authorList>
    </citation>
    <scope>NUCLEOTIDE SEQUENCE [LARGE SCALE GENOMIC DNA]</scope>
    <source>
        <strain evidence="6 7">UAMH 11346</strain>
    </source>
</reference>
<dbReference type="STRING" id="1262450.S3CKC6"/>
<proteinExistence type="inferred from homology"/>
<dbReference type="OrthoDB" id="21463at2759"/>
<feature type="compositionally biased region" description="Polar residues" evidence="5">
    <location>
        <begin position="39"/>
        <end position="50"/>
    </location>
</feature>
<dbReference type="AlphaFoldDB" id="S3CKC6"/>
<comment type="similarity">
    <text evidence="1">Belongs to the bacterial ribosomal protein bS18 family.</text>
</comment>
<keyword evidence="2 6" id="KW-0689">Ribosomal protein</keyword>
<dbReference type="GO" id="GO:0032543">
    <property type="term" value="P:mitochondrial translation"/>
    <property type="evidence" value="ECO:0007669"/>
    <property type="project" value="TreeGrafter"/>
</dbReference>
<dbReference type="Proteomes" id="UP000016923">
    <property type="component" value="Unassembled WGS sequence"/>
</dbReference>
<dbReference type="Pfam" id="PF01084">
    <property type="entry name" value="Ribosomal_S18"/>
    <property type="match status" value="1"/>
</dbReference>
<dbReference type="Gene3D" id="4.10.640.10">
    <property type="entry name" value="Ribosomal protein S18"/>
    <property type="match status" value="1"/>
</dbReference>
<dbReference type="EMBL" id="KE148152">
    <property type="protein sequence ID" value="EPE06923.1"/>
    <property type="molecule type" value="Genomic_DNA"/>
</dbReference>
<dbReference type="GO" id="GO:0003735">
    <property type="term" value="F:structural constituent of ribosome"/>
    <property type="evidence" value="ECO:0007669"/>
    <property type="project" value="InterPro"/>
</dbReference>
<accession>S3CKC6</accession>
<keyword evidence="7" id="KW-1185">Reference proteome</keyword>
<dbReference type="VEuPathDB" id="FungiDB:F503_03350"/>
<evidence type="ECO:0000313" key="6">
    <source>
        <dbReference type="EMBL" id="EPE06923.1"/>
    </source>
</evidence>